<evidence type="ECO:0000313" key="2">
    <source>
        <dbReference type="Proteomes" id="UP001157502"/>
    </source>
</evidence>
<proteinExistence type="predicted"/>
<protein>
    <submittedName>
        <fullName evidence="1">Uncharacterized protein</fullName>
    </submittedName>
</protein>
<gene>
    <name evidence="1" type="ORF">DPEC_G00084470</name>
</gene>
<evidence type="ECO:0000313" key="1">
    <source>
        <dbReference type="EMBL" id="KAJ8009017.1"/>
    </source>
</evidence>
<comment type="caution">
    <text evidence="1">The sequence shown here is derived from an EMBL/GenBank/DDBJ whole genome shotgun (WGS) entry which is preliminary data.</text>
</comment>
<dbReference type="Proteomes" id="UP001157502">
    <property type="component" value="Chromosome 7"/>
</dbReference>
<accession>A0ACC2GZB3</accession>
<organism evidence="1 2">
    <name type="scientific">Dallia pectoralis</name>
    <name type="common">Alaska blackfish</name>
    <dbReference type="NCBI Taxonomy" id="75939"/>
    <lineage>
        <taxon>Eukaryota</taxon>
        <taxon>Metazoa</taxon>
        <taxon>Chordata</taxon>
        <taxon>Craniata</taxon>
        <taxon>Vertebrata</taxon>
        <taxon>Euteleostomi</taxon>
        <taxon>Actinopterygii</taxon>
        <taxon>Neopterygii</taxon>
        <taxon>Teleostei</taxon>
        <taxon>Protacanthopterygii</taxon>
        <taxon>Esociformes</taxon>
        <taxon>Umbridae</taxon>
        <taxon>Dallia</taxon>
    </lineage>
</organism>
<sequence length="133" mass="14718">MLQYTAWTKGALLKTCMYNCVRLQNACCIWTWFLSNRGLRLTGEPSVPWHSGRSGNWCWHSSASTGMKDAGCIASRPLSRTATEPIARRQKGGSSLCLTESIIPSRAVRDTSLSPYGQASARTTPGEHIVYRH</sequence>
<keyword evidence="2" id="KW-1185">Reference proteome</keyword>
<reference evidence="1" key="1">
    <citation type="submission" date="2021-05" db="EMBL/GenBank/DDBJ databases">
        <authorList>
            <person name="Pan Q."/>
            <person name="Jouanno E."/>
            <person name="Zahm M."/>
            <person name="Klopp C."/>
            <person name="Cabau C."/>
            <person name="Louis A."/>
            <person name="Berthelot C."/>
            <person name="Parey E."/>
            <person name="Roest Crollius H."/>
            <person name="Montfort J."/>
            <person name="Robinson-Rechavi M."/>
            <person name="Bouchez O."/>
            <person name="Lampietro C."/>
            <person name="Lopez Roques C."/>
            <person name="Donnadieu C."/>
            <person name="Postlethwait J."/>
            <person name="Bobe J."/>
            <person name="Dillon D."/>
            <person name="Chandos A."/>
            <person name="von Hippel F."/>
            <person name="Guiguen Y."/>
        </authorList>
    </citation>
    <scope>NUCLEOTIDE SEQUENCE</scope>
    <source>
        <strain evidence="1">YG-Jan2019</strain>
    </source>
</reference>
<name>A0ACC2GZB3_DALPE</name>
<dbReference type="EMBL" id="CM055734">
    <property type="protein sequence ID" value="KAJ8009017.1"/>
    <property type="molecule type" value="Genomic_DNA"/>
</dbReference>